<dbReference type="InterPro" id="IPR020058">
    <property type="entry name" value="Glu/Gln-tRNA-synth_Ib_cat-dom"/>
</dbReference>
<keyword evidence="2 7" id="KW-0479">Metal-binding</keyword>
<evidence type="ECO:0000256" key="4">
    <source>
        <dbReference type="ARBA" id="ARBA00022833"/>
    </source>
</evidence>
<feature type="binding site" evidence="7">
    <location>
        <position position="209"/>
    </location>
    <ligand>
        <name>L-glutamate</name>
        <dbReference type="ChEBI" id="CHEBI:29985"/>
    </ligand>
</feature>
<dbReference type="PRINTS" id="PR00987">
    <property type="entry name" value="TRNASYNTHGLU"/>
</dbReference>
<feature type="binding site" evidence="7">
    <location>
        <position position="130"/>
    </location>
    <ligand>
        <name>Zn(2+)</name>
        <dbReference type="ChEBI" id="CHEBI:29105"/>
    </ligand>
</feature>
<dbReference type="NCBIfam" id="NF004314">
    <property type="entry name" value="PRK05710.1-3"/>
    <property type="match status" value="1"/>
</dbReference>
<keyword evidence="6 7" id="KW-0030">Aminoacyl-tRNA synthetase</keyword>
<keyword evidence="5 7" id="KW-0067">ATP-binding</keyword>
<dbReference type="GO" id="GO:0008270">
    <property type="term" value="F:zinc ion binding"/>
    <property type="evidence" value="ECO:0007669"/>
    <property type="project" value="UniProtKB-UniRule"/>
</dbReference>
<evidence type="ECO:0000256" key="2">
    <source>
        <dbReference type="ARBA" id="ARBA00022723"/>
    </source>
</evidence>
<keyword evidence="3 7" id="KW-0547">Nucleotide-binding</keyword>
<evidence type="ECO:0000259" key="9">
    <source>
        <dbReference type="Pfam" id="PF00749"/>
    </source>
</evidence>
<dbReference type="InterPro" id="IPR014729">
    <property type="entry name" value="Rossmann-like_a/b/a_fold"/>
</dbReference>
<proteinExistence type="inferred from homology"/>
<dbReference type="GO" id="GO:0006400">
    <property type="term" value="P:tRNA modification"/>
    <property type="evidence" value="ECO:0007669"/>
    <property type="project" value="InterPro"/>
</dbReference>
<dbReference type="InterPro" id="IPR000924">
    <property type="entry name" value="Glu/Gln-tRNA-synth"/>
</dbReference>
<feature type="binding site" evidence="7">
    <location>
        <position position="191"/>
    </location>
    <ligand>
        <name>L-glutamate</name>
        <dbReference type="ChEBI" id="CHEBI:29985"/>
    </ligand>
</feature>
<dbReference type="GO" id="GO:0004818">
    <property type="term" value="F:glutamate-tRNA ligase activity"/>
    <property type="evidence" value="ECO:0007669"/>
    <property type="project" value="TreeGrafter"/>
</dbReference>
<keyword evidence="11" id="KW-1185">Reference proteome</keyword>
<dbReference type="Gene3D" id="3.40.50.620">
    <property type="entry name" value="HUPs"/>
    <property type="match status" value="1"/>
</dbReference>
<keyword evidence="4 7" id="KW-0862">Zinc</keyword>
<dbReference type="PROSITE" id="PS00178">
    <property type="entry name" value="AA_TRNA_LIGASE_I"/>
    <property type="match status" value="1"/>
</dbReference>
<keyword evidence="8" id="KW-0648">Protein biosynthesis</keyword>
<feature type="binding site" evidence="7">
    <location>
        <position position="40"/>
    </location>
    <ligand>
        <name>L-glutamate</name>
        <dbReference type="ChEBI" id="CHEBI:29985"/>
    </ligand>
</feature>
<reference evidence="10 11" key="1">
    <citation type="journal article" date="2011" name="EMBO J.">
        <title>Structural diversity of bacterial flagellar motors.</title>
        <authorList>
            <person name="Chen S."/>
            <person name="Beeby M."/>
            <person name="Murphy G.E."/>
            <person name="Leadbetter J.R."/>
            <person name="Hendrixson D.R."/>
            <person name="Briegel A."/>
            <person name="Li Z."/>
            <person name="Shi J."/>
            <person name="Tocheva E.I."/>
            <person name="Muller A."/>
            <person name="Dobro M.J."/>
            <person name="Jensen G.J."/>
        </authorList>
    </citation>
    <scope>NUCLEOTIDE SEQUENCE [LARGE SCALE GENOMIC DNA]</scope>
    <source>
        <strain evidence="10 11">DSM 6540</strain>
    </source>
</reference>
<feature type="short sequence motif" description="'KMSKS' region" evidence="7">
    <location>
        <begin position="247"/>
        <end position="251"/>
    </location>
</feature>
<accession>F7NI20</accession>
<comment type="caution">
    <text evidence="10">The sequence shown here is derived from an EMBL/GenBank/DDBJ whole genome shotgun (WGS) entry which is preliminary data.</text>
</comment>
<sequence>MRGRFAPSPSGQMHLGNAWTALLAWLASRSQGGSMVLRLEDLDPGRSRSEYAAGIMEDLQWLGLDWDEGPDREGPNGPYRQSERRQLYQEAVERLGQQGLVYECYCSRAELHVAEAPHAGESEWVYPGTCRCFSREQRQKKLRSGRRPALRLAVPDQTLTFTDGLYGEVRQHLPSACGDFVIRRSDGVHAYQLAVVVDDGLMRINQVVRGQDLLTSTPRQLLLYRLLGMQPPAFTHVPLLIAPDGHRLSKRQQSLSLAALKQTGVRAERIIGYLAWKAGLLEQDQSAAAADLVHRFSLDLIPRQAVVVHDTEILGER</sequence>
<evidence type="ECO:0000256" key="5">
    <source>
        <dbReference type="ARBA" id="ARBA00022840"/>
    </source>
</evidence>
<evidence type="ECO:0000256" key="1">
    <source>
        <dbReference type="ARBA" id="ARBA00022598"/>
    </source>
</evidence>
<evidence type="ECO:0000313" key="11">
    <source>
        <dbReference type="Proteomes" id="UP000003240"/>
    </source>
</evidence>
<evidence type="ECO:0000256" key="7">
    <source>
        <dbReference type="HAMAP-Rule" id="MF_01428"/>
    </source>
</evidence>
<comment type="similarity">
    <text evidence="7">Belongs to the class-I aminoacyl-tRNA synthetase family. GluQ subfamily.</text>
</comment>
<dbReference type="PANTHER" id="PTHR43311">
    <property type="entry name" value="GLUTAMATE--TRNA LIGASE"/>
    <property type="match status" value="1"/>
</dbReference>
<evidence type="ECO:0000256" key="8">
    <source>
        <dbReference type="RuleBase" id="RU363037"/>
    </source>
</evidence>
<dbReference type="EC" id="6.1.1.-" evidence="7"/>
<comment type="cofactor">
    <cofactor evidence="7">
        <name>Zn(2+)</name>
        <dbReference type="ChEBI" id="CHEBI:29105"/>
    </cofactor>
    <text evidence="7">Binds 1 zinc ion per subunit.</text>
</comment>
<dbReference type="GO" id="GO:0006424">
    <property type="term" value="P:glutamyl-tRNA aminoacylation"/>
    <property type="evidence" value="ECO:0007669"/>
    <property type="project" value="InterPro"/>
</dbReference>
<dbReference type="EMBL" id="AFGF01000065">
    <property type="protein sequence ID" value="EGO64327.1"/>
    <property type="molecule type" value="Genomic_DNA"/>
</dbReference>
<dbReference type="AlphaFoldDB" id="F7NI20"/>
<feature type="binding site" evidence="7">
    <location>
        <begin position="4"/>
        <end position="8"/>
    </location>
    <ligand>
        <name>L-glutamate</name>
        <dbReference type="ChEBI" id="CHEBI:29985"/>
    </ligand>
</feature>
<dbReference type="InterPro" id="IPR022380">
    <property type="entry name" value="Glu-Q_tRNA(Asp)_Synthase"/>
</dbReference>
<dbReference type="InterPro" id="IPR001412">
    <property type="entry name" value="aa-tRNA-synth_I_CS"/>
</dbReference>
<dbReference type="Pfam" id="PF00749">
    <property type="entry name" value="tRNA-synt_1c"/>
    <property type="match status" value="1"/>
</dbReference>
<dbReference type="NCBIfam" id="NF004315">
    <property type="entry name" value="PRK05710.1-4"/>
    <property type="match status" value="1"/>
</dbReference>
<dbReference type="Proteomes" id="UP000003240">
    <property type="component" value="Unassembled WGS sequence"/>
</dbReference>
<dbReference type="eggNOG" id="COG0008">
    <property type="taxonomic scope" value="Bacteria"/>
</dbReference>
<feature type="domain" description="Glutamyl/glutaminyl-tRNA synthetase class Ib catalytic" evidence="9">
    <location>
        <begin position="2"/>
        <end position="275"/>
    </location>
</feature>
<gene>
    <name evidence="7" type="primary">gluQ</name>
    <name evidence="10" type="ORF">ALO_08590</name>
</gene>
<dbReference type="HAMAP" id="MF_01428">
    <property type="entry name" value="Glu_Q_tRNA_synth"/>
    <property type="match status" value="1"/>
</dbReference>
<keyword evidence="1 7" id="KW-0436">Ligase</keyword>
<feature type="binding site" evidence="7">
    <location>
        <position position="250"/>
    </location>
    <ligand>
        <name>ATP</name>
        <dbReference type="ChEBI" id="CHEBI:30616"/>
    </ligand>
</feature>
<dbReference type="InterPro" id="IPR049940">
    <property type="entry name" value="GluQ/Sye"/>
</dbReference>
<dbReference type="STRING" id="1009370.ALO_08590"/>
<dbReference type="NCBIfam" id="TIGR03838">
    <property type="entry name" value="queuosine_YadB"/>
    <property type="match status" value="1"/>
</dbReference>
<feature type="binding site" evidence="7">
    <location>
        <position position="106"/>
    </location>
    <ligand>
        <name>Zn(2+)</name>
        <dbReference type="ChEBI" id="CHEBI:29105"/>
    </ligand>
</feature>
<evidence type="ECO:0000256" key="6">
    <source>
        <dbReference type="ARBA" id="ARBA00023146"/>
    </source>
</evidence>
<organism evidence="10 11">
    <name type="scientific">Acetonema longum DSM 6540</name>
    <dbReference type="NCBI Taxonomy" id="1009370"/>
    <lineage>
        <taxon>Bacteria</taxon>
        <taxon>Bacillati</taxon>
        <taxon>Bacillota</taxon>
        <taxon>Negativicutes</taxon>
        <taxon>Acetonemataceae</taxon>
        <taxon>Acetonema</taxon>
    </lineage>
</organism>
<dbReference type="PANTHER" id="PTHR43311:SF1">
    <property type="entry name" value="GLUTAMYL-Q TRNA(ASP) SYNTHETASE"/>
    <property type="match status" value="1"/>
</dbReference>
<dbReference type="GO" id="GO:0005524">
    <property type="term" value="F:ATP binding"/>
    <property type="evidence" value="ECO:0007669"/>
    <property type="project" value="UniProtKB-KW"/>
</dbReference>
<name>F7NI20_9FIRM</name>
<comment type="function">
    <text evidence="7">Catalyzes the tRNA-independent activation of glutamate in presence of ATP and the subsequent transfer of glutamate onto a tRNA(Asp). Glutamate is transferred on the 2-amino-5-(4,5-dihydroxy-2-cyclopenten-1-yl) moiety of the queuosine in the wobble position of the QUC anticodon.</text>
</comment>
<dbReference type="SUPFAM" id="SSF52374">
    <property type="entry name" value="Nucleotidylyl transferase"/>
    <property type="match status" value="1"/>
</dbReference>
<dbReference type="RefSeq" id="WP_004094678.1">
    <property type="nucleotide sequence ID" value="NZ_AFGF01000065.1"/>
</dbReference>
<protein>
    <recommendedName>
        <fullName evidence="7">Glutamyl-Q tRNA(Asp) synthetase</fullName>
        <shortName evidence="7">Glu-Q-RSs</shortName>
        <ecNumber evidence="7">6.1.1.-</ecNumber>
    </recommendedName>
</protein>
<dbReference type="GO" id="GO:0005829">
    <property type="term" value="C:cytosol"/>
    <property type="evidence" value="ECO:0007669"/>
    <property type="project" value="TreeGrafter"/>
</dbReference>
<feature type="binding site" evidence="7">
    <location>
        <position position="104"/>
    </location>
    <ligand>
        <name>Zn(2+)</name>
        <dbReference type="ChEBI" id="CHEBI:29105"/>
    </ligand>
</feature>
<feature type="binding site" evidence="7">
    <location>
        <position position="126"/>
    </location>
    <ligand>
        <name>Zn(2+)</name>
        <dbReference type="ChEBI" id="CHEBI:29105"/>
    </ligand>
</feature>
<feature type="short sequence motif" description="'HIGH' region" evidence="7">
    <location>
        <begin position="7"/>
        <end position="17"/>
    </location>
</feature>
<evidence type="ECO:0000256" key="3">
    <source>
        <dbReference type="ARBA" id="ARBA00022741"/>
    </source>
</evidence>
<evidence type="ECO:0000313" key="10">
    <source>
        <dbReference type="EMBL" id="EGO64327.1"/>
    </source>
</evidence>